<dbReference type="GO" id="GO:0016758">
    <property type="term" value="F:hexosyltransferase activity"/>
    <property type="evidence" value="ECO:0007669"/>
    <property type="project" value="InterPro"/>
</dbReference>
<dbReference type="InterPro" id="IPR050519">
    <property type="entry name" value="Glycosyltransf_28_UgtP"/>
</dbReference>
<dbReference type="OrthoDB" id="9810950at2"/>
<comment type="subcellular location">
    <subcellularLocation>
        <location evidence="1">Membrane</location>
    </subcellularLocation>
</comment>
<evidence type="ECO:0000259" key="5">
    <source>
        <dbReference type="Pfam" id="PF04101"/>
    </source>
</evidence>
<dbReference type="InterPro" id="IPR009695">
    <property type="entry name" value="Diacylglyc_glucosyltr_N"/>
</dbReference>
<comment type="caution">
    <text evidence="7">The sequence shown here is derived from an EMBL/GenBank/DDBJ whole genome shotgun (WGS) entry which is preliminary data.</text>
</comment>
<feature type="domain" description="Glycosyl transferase family 28 C-terminal" evidence="5">
    <location>
        <begin position="210"/>
        <end position="362"/>
    </location>
</feature>
<feature type="domain" description="Diacylglycerol glucosyltransferase N-terminal" evidence="6">
    <location>
        <begin position="17"/>
        <end position="185"/>
    </location>
</feature>
<accession>A0A2G8TCE9</accession>
<evidence type="ECO:0000256" key="1">
    <source>
        <dbReference type="ARBA" id="ARBA00004370"/>
    </source>
</evidence>
<dbReference type="SUPFAM" id="SSF53756">
    <property type="entry name" value="UDP-Glycosyltransferase/glycogen phosphorylase"/>
    <property type="match status" value="1"/>
</dbReference>
<evidence type="ECO:0000256" key="2">
    <source>
        <dbReference type="ARBA" id="ARBA00006962"/>
    </source>
</evidence>
<evidence type="ECO:0000256" key="3">
    <source>
        <dbReference type="ARBA" id="ARBA00022676"/>
    </source>
</evidence>
<dbReference type="Gene3D" id="3.40.50.2000">
    <property type="entry name" value="Glycogen Phosphorylase B"/>
    <property type="match status" value="1"/>
</dbReference>
<dbReference type="RefSeq" id="WP_099790295.1">
    <property type="nucleotide sequence ID" value="NZ_JBHLYV010000019.1"/>
</dbReference>
<dbReference type="InterPro" id="IPR007235">
    <property type="entry name" value="Glyco_trans_28_C"/>
</dbReference>
<evidence type="ECO:0000259" key="6">
    <source>
        <dbReference type="Pfam" id="PF06925"/>
    </source>
</evidence>
<protein>
    <submittedName>
        <fullName evidence="7">Galactosyldiacylglycerol synthase</fullName>
    </submittedName>
</protein>
<gene>
    <name evidence="7" type="ORF">CR105_16900</name>
</gene>
<dbReference type="Pfam" id="PF06925">
    <property type="entry name" value="MGDG_synth"/>
    <property type="match status" value="1"/>
</dbReference>
<reference evidence="7 8" key="1">
    <citation type="submission" date="2017-10" db="EMBL/GenBank/DDBJ databases">
        <title>Massilia psychrophilum sp. nov., a novel purple-pigmented bacterium isolated from Tianshan glacier, Xinjiang Municipality, China.</title>
        <authorList>
            <person name="Wang H."/>
        </authorList>
    </citation>
    <scope>NUCLEOTIDE SEQUENCE [LARGE SCALE GENOMIC DNA]</scope>
    <source>
        <strain evidence="7 8">JCM 30074</strain>
    </source>
</reference>
<name>A0A2G8TCE9_9BURK</name>
<evidence type="ECO:0000313" key="7">
    <source>
        <dbReference type="EMBL" id="PIL43717.1"/>
    </source>
</evidence>
<dbReference type="Pfam" id="PF04101">
    <property type="entry name" value="Glyco_tran_28_C"/>
    <property type="match status" value="1"/>
</dbReference>
<sequence length="377" mass="41269">MTPTTILMLSASAGTGHTRAAEALRVHAAMAGGELEAVHLDVLQFVTPLLRAIYTDVYNLLVGRAPGLWSRLYRATDRARPRGRAHKIRRWAERISSRALLREVAQRRPDLIICTHFLPAEMLSPLCGSGALACPVWVQVTDFDLHQMWVHDHIAGYFAPNDEVAFRLRERGIAAAAIHVTGIPIMPAFSHQFDRRGCARALQIQPQMMTVLLMGGGTGLGSVIQIAERLLALHINFQIIALAGKSASTLAALRELAARHPGRLTPHGYTGHIERLMACSDLVVTKPGGLTTAESLAMGLPMIVIAPIPGQEEHNANYLLERGVALKAFDMVTLEYRIRYLMGHPAKLEDMRSKARALGRPEAARAVLDTVMAKLHA</sequence>
<dbReference type="EMBL" id="PDOC01000011">
    <property type="protein sequence ID" value="PIL43717.1"/>
    <property type="molecule type" value="Genomic_DNA"/>
</dbReference>
<dbReference type="GO" id="GO:0009247">
    <property type="term" value="P:glycolipid biosynthetic process"/>
    <property type="evidence" value="ECO:0007669"/>
    <property type="project" value="InterPro"/>
</dbReference>
<keyword evidence="4" id="KW-0808">Transferase</keyword>
<proteinExistence type="inferred from homology"/>
<dbReference type="AlphaFoldDB" id="A0A2G8TCE9"/>
<dbReference type="Proteomes" id="UP000230390">
    <property type="component" value="Unassembled WGS sequence"/>
</dbReference>
<evidence type="ECO:0000256" key="4">
    <source>
        <dbReference type="ARBA" id="ARBA00022679"/>
    </source>
</evidence>
<dbReference type="GO" id="GO:0016020">
    <property type="term" value="C:membrane"/>
    <property type="evidence" value="ECO:0007669"/>
    <property type="project" value="UniProtKB-SubCell"/>
</dbReference>
<dbReference type="PANTHER" id="PTHR43025:SF3">
    <property type="entry name" value="MONOGALACTOSYLDIACYLGLYCEROL SYNTHASE 1, CHLOROPLASTIC"/>
    <property type="match status" value="1"/>
</dbReference>
<evidence type="ECO:0000313" key="8">
    <source>
        <dbReference type="Proteomes" id="UP000230390"/>
    </source>
</evidence>
<organism evidence="7 8">
    <name type="scientific">Massilia eurypsychrophila</name>
    <dbReference type="NCBI Taxonomy" id="1485217"/>
    <lineage>
        <taxon>Bacteria</taxon>
        <taxon>Pseudomonadati</taxon>
        <taxon>Pseudomonadota</taxon>
        <taxon>Betaproteobacteria</taxon>
        <taxon>Burkholderiales</taxon>
        <taxon>Oxalobacteraceae</taxon>
        <taxon>Telluria group</taxon>
        <taxon>Massilia</taxon>
    </lineage>
</organism>
<keyword evidence="8" id="KW-1185">Reference proteome</keyword>
<dbReference type="PANTHER" id="PTHR43025">
    <property type="entry name" value="MONOGALACTOSYLDIACYLGLYCEROL SYNTHASE"/>
    <property type="match status" value="1"/>
</dbReference>
<keyword evidence="3" id="KW-0328">Glycosyltransferase</keyword>
<comment type="similarity">
    <text evidence="2">Belongs to the glycosyltransferase 28 family.</text>
</comment>